<dbReference type="SUPFAM" id="SSF57850">
    <property type="entry name" value="RING/U-box"/>
    <property type="match status" value="1"/>
</dbReference>
<dbReference type="Pfam" id="PF13639">
    <property type="entry name" value="zf-RING_2"/>
    <property type="match status" value="1"/>
</dbReference>
<dbReference type="Proteomes" id="UP000796880">
    <property type="component" value="Unassembled WGS sequence"/>
</dbReference>
<dbReference type="PANTHER" id="PTHR45931">
    <property type="entry name" value="SI:CH211-59O9.10"/>
    <property type="match status" value="1"/>
</dbReference>
<reference evidence="7" key="1">
    <citation type="submission" date="2020-03" db="EMBL/GenBank/DDBJ databases">
        <title>A high-quality chromosome-level genome assembly of a woody plant with both climbing and erect habits, Rhamnella rubrinervis.</title>
        <authorList>
            <person name="Lu Z."/>
            <person name="Yang Y."/>
            <person name="Zhu X."/>
            <person name="Sun Y."/>
        </authorList>
    </citation>
    <scope>NUCLEOTIDE SEQUENCE</scope>
    <source>
        <strain evidence="7">BYM</strain>
        <tissue evidence="7">Leaf</tissue>
    </source>
</reference>
<proteinExistence type="predicted"/>
<sequence length="303" mass="33878">MTSAAELFYTRRSRLGRSADADQGFQSLSPDRNLHHNHTHNHIHSRRYRHNPSGHPRLDLDGFDPLRRSAPHGRHSCHRVSHWDRTALQLDEGASQFATNNRINLENFSSGSSPRFPENERLPGAVLLARARLLERLRGVPVPVSGRRPGSGRTLQIHGTEIWLDDDDDSSPVEARARRTEYLAGGSDTGFRSTDLSSETRILGFLQEPNKKPDGLTQEALNCLQLEVFSGNTGIAVGELVSKPSPDCSICLESFILGDNLFHLPCGHRFHAVCLDPWVRIRGDCPYCRRVIAVARQGDNRCT</sequence>
<dbReference type="Gene3D" id="3.30.40.10">
    <property type="entry name" value="Zinc/RING finger domain, C3HC4 (zinc finger)"/>
    <property type="match status" value="1"/>
</dbReference>
<keyword evidence="1" id="KW-0479">Metal-binding</keyword>
<dbReference type="GO" id="GO:0006511">
    <property type="term" value="P:ubiquitin-dependent protein catabolic process"/>
    <property type="evidence" value="ECO:0007669"/>
    <property type="project" value="TreeGrafter"/>
</dbReference>
<dbReference type="AlphaFoldDB" id="A0A8K0DXG1"/>
<dbReference type="PROSITE" id="PS50089">
    <property type="entry name" value="ZF_RING_2"/>
    <property type="match status" value="1"/>
</dbReference>
<evidence type="ECO:0000313" key="7">
    <source>
        <dbReference type="EMBL" id="KAF3435525.1"/>
    </source>
</evidence>
<evidence type="ECO:0000256" key="3">
    <source>
        <dbReference type="ARBA" id="ARBA00022833"/>
    </source>
</evidence>
<comment type="caution">
    <text evidence="7">The sequence shown here is derived from an EMBL/GenBank/DDBJ whole genome shotgun (WGS) entry which is preliminary data.</text>
</comment>
<organism evidence="7 8">
    <name type="scientific">Rhamnella rubrinervis</name>
    <dbReference type="NCBI Taxonomy" id="2594499"/>
    <lineage>
        <taxon>Eukaryota</taxon>
        <taxon>Viridiplantae</taxon>
        <taxon>Streptophyta</taxon>
        <taxon>Embryophyta</taxon>
        <taxon>Tracheophyta</taxon>
        <taxon>Spermatophyta</taxon>
        <taxon>Magnoliopsida</taxon>
        <taxon>eudicotyledons</taxon>
        <taxon>Gunneridae</taxon>
        <taxon>Pentapetalae</taxon>
        <taxon>rosids</taxon>
        <taxon>fabids</taxon>
        <taxon>Rosales</taxon>
        <taxon>Rhamnaceae</taxon>
        <taxon>rhamnoid group</taxon>
        <taxon>Rhamneae</taxon>
        <taxon>Rhamnella</taxon>
    </lineage>
</organism>
<evidence type="ECO:0000256" key="2">
    <source>
        <dbReference type="ARBA" id="ARBA00022771"/>
    </source>
</evidence>
<accession>A0A8K0DXG1</accession>
<dbReference type="GO" id="GO:0005634">
    <property type="term" value="C:nucleus"/>
    <property type="evidence" value="ECO:0007669"/>
    <property type="project" value="TreeGrafter"/>
</dbReference>
<dbReference type="OrthoDB" id="8062037at2759"/>
<dbReference type="EMBL" id="VOIH02000010">
    <property type="protein sequence ID" value="KAF3435525.1"/>
    <property type="molecule type" value="Genomic_DNA"/>
</dbReference>
<protein>
    <recommendedName>
        <fullName evidence="6">RING-type domain-containing protein</fullName>
    </recommendedName>
</protein>
<gene>
    <name evidence="7" type="ORF">FNV43_RR22614</name>
</gene>
<dbReference type="GO" id="GO:0008270">
    <property type="term" value="F:zinc ion binding"/>
    <property type="evidence" value="ECO:0007669"/>
    <property type="project" value="UniProtKB-KW"/>
</dbReference>
<evidence type="ECO:0000313" key="8">
    <source>
        <dbReference type="Proteomes" id="UP000796880"/>
    </source>
</evidence>
<name>A0A8K0DXG1_9ROSA</name>
<keyword evidence="3" id="KW-0862">Zinc</keyword>
<evidence type="ECO:0000259" key="6">
    <source>
        <dbReference type="PROSITE" id="PS50089"/>
    </source>
</evidence>
<dbReference type="InterPro" id="IPR013083">
    <property type="entry name" value="Znf_RING/FYVE/PHD"/>
</dbReference>
<evidence type="ECO:0000256" key="4">
    <source>
        <dbReference type="PROSITE-ProRule" id="PRU00175"/>
    </source>
</evidence>
<dbReference type="GO" id="GO:0061630">
    <property type="term" value="F:ubiquitin protein ligase activity"/>
    <property type="evidence" value="ECO:0007669"/>
    <property type="project" value="TreeGrafter"/>
</dbReference>
<dbReference type="SMART" id="SM00184">
    <property type="entry name" value="RING"/>
    <property type="match status" value="1"/>
</dbReference>
<dbReference type="PANTHER" id="PTHR45931:SF3">
    <property type="entry name" value="RING ZINC FINGER-CONTAINING PROTEIN"/>
    <property type="match status" value="1"/>
</dbReference>
<feature type="compositionally biased region" description="Basic residues" evidence="5">
    <location>
        <begin position="35"/>
        <end position="52"/>
    </location>
</feature>
<keyword evidence="8" id="KW-1185">Reference proteome</keyword>
<feature type="domain" description="RING-type" evidence="6">
    <location>
        <begin position="248"/>
        <end position="289"/>
    </location>
</feature>
<evidence type="ECO:0000256" key="1">
    <source>
        <dbReference type="ARBA" id="ARBA00022723"/>
    </source>
</evidence>
<feature type="region of interest" description="Disordered" evidence="5">
    <location>
        <begin position="18"/>
        <end position="57"/>
    </location>
</feature>
<dbReference type="InterPro" id="IPR051834">
    <property type="entry name" value="RING_finger_E3_ligase"/>
</dbReference>
<dbReference type="InterPro" id="IPR001841">
    <property type="entry name" value="Znf_RING"/>
</dbReference>
<keyword evidence="2 4" id="KW-0863">Zinc-finger</keyword>
<evidence type="ECO:0000256" key="5">
    <source>
        <dbReference type="SAM" id="MobiDB-lite"/>
    </source>
</evidence>